<name>A0A7R9P7V6_TIMCA</name>
<feature type="coiled-coil region" evidence="1">
    <location>
        <begin position="46"/>
        <end position="77"/>
    </location>
</feature>
<protein>
    <submittedName>
        <fullName evidence="4">(California timema) hypothetical protein</fullName>
    </submittedName>
</protein>
<evidence type="ECO:0000256" key="2">
    <source>
        <dbReference type="SAM" id="MobiDB-lite"/>
    </source>
</evidence>
<feature type="region of interest" description="Disordered" evidence="2">
    <location>
        <begin position="1"/>
        <end position="21"/>
    </location>
</feature>
<accession>A0A7R9P7V6</accession>
<gene>
    <name evidence="4" type="ORF">TCMB3V08_LOCUS5373</name>
</gene>
<feature type="compositionally biased region" description="Polar residues" evidence="2">
    <location>
        <begin position="1"/>
        <end position="12"/>
    </location>
</feature>
<evidence type="ECO:0000313" key="4">
    <source>
        <dbReference type="EMBL" id="CAD7572729.1"/>
    </source>
</evidence>
<proteinExistence type="predicted"/>
<dbReference type="EMBL" id="OE181200">
    <property type="protein sequence ID" value="CAD7572729.1"/>
    <property type="molecule type" value="Genomic_DNA"/>
</dbReference>
<keyword evidence="1" id="KW-0175">Coiled coil</keyword>
<dbReference type="AlphaFoldDB" id="A0A7R9P7V6"/>
<dbReference type="InterPro" id="IPR057534">
    <property type="entry name" value="MXRA7_helical"/>
</dbReference>
<evidence type="ECO:0000259" key="3">
    <source>
        <dbReference type="Pfam" id="PF25473"/>
    </source>
</evidence>
<dbReference type="Pfam" id="PF25473">
    <property type="entry name" value="MXRA7_helical"/>
    <property type="match status" value="1"/>
</dbReference>
<evidence type="ECO:0000256" key="1">
    <source>
        <dbReference type="SAM" id="Coils"/>
    </source>
</evidence>
<feature type="domain" description="Matrix-remodeling-associated protein 7 helical" evidence="3">
    <location>
        <begin position="32"/>
        <end position="77"/>
    </location>
</feature>
<organism evidence="4">
    <name type="scientific">Timema californicum</name>
    <name type="common">California timema</name>
    <name type="synonym">Walking stick</name>
    <dbReference type="NCBI Taxonomy" id="61474"/>
    <lineage>
        <taxon>Eukaryota</taxon>
        <taxon>Metazoa</taxon>
        <taxon>Ecdysozoa</taxon>
        <taxon>Arthropoda</taxon>
        <taxon>Hexapoda</taxon>
        <taxon>Insecta</taxon>
        <taxon>Pterygota</taxon>
        <taxon>Neoptera</taxon>
        <taxon>Polyneoptera</taxon>
        <taxon>Phasmatodea</taxon>
        <taxon>Timematodea</taxon>
        <taxon>Timematoidea</taxon>
        <taxon>Timematidae</taxon>
        <taxon>Timema</taxon>
    </lineage>
</organism>
<reference evidence="4" key="1">
    <citation type="submission" date="2020-11" db="EMBL/GenBank/DDBJ databases">
        <authorList>
            <person name="Tran Van P."/>
        </authorList>
    </citation>
    <scope>NUCLEOTIDE SEQUENCE</scope>
</reference>
<sequence>MSSKQTLQNESGTSDDEGVGESGILTKLKIARQEAIVQQLSAGMTEEQLEEEKETEKQQLEAILQLLRQQEEKFQVKEGFGNQINLCRDRGLNLGPPAHKSDTLPLDRQVIPSPPNKHLKVMNHDMGVTSITNT</sequence>